<reference evidence="2" key="2">
    <citation type="submission" date="2020-11" db="EMBL/GenBank/DDBJ databases">
        <authorList>
            <person name="McCartney M.A."/>
            <person name="Auch B."/>
            <person name="Kono T."/>
            <person name="Mallez S."/>
            <person name="Becker A."/>
            <person name="Gohl D.M."/>
            <person name="Silverstein K.A.T."/>
            <person name="Koren S."/>
            <person name="Bechman K.B."/>
            <person name="Herman A."/>
            <person name="Abrahante J.E."/>
            <person name="Garbe J."/>
        </authorList>
    </citation>
    <scope>NUCLEOTIDE SEQUENCE</scope>
    <source>
        <strain evidence="2">Duluth1</strain>
        <tissue evidence="2">Whole animal</tissue>
    </source>
</reference>
<keyword evidence="3" id="KW-1185">Reference proteome</keyword>
<sequence length="86" mass="9777">METEEQPEPPAQTMPNREQSQLGDLTRSVTFVTTIPNDLHDGRLIELSNNMVQQLKRMAVDKPQGFFGKVYICKCKILIRMGEVGK</sequence>
<gene>
    <name evidence="2" type="ORF">DPMN_145323</name>
</gene>
<reference evidence="2" key="1">
    <citation type="journal article" date="2019" name="bioRxiv">
        <title>The Genome of the Zebra Mussel, Dreissena polymorpha: A Resource for Invasive Species Research.</title>
        <authorList>
            <person name="McCartney M.A."/>
            <person name="Auch B."/>
            <person name="Kono T."/>
            <person name="Mallez S."/>
            <person name="Zhang Y."/>
            <person name="Obille A."/>
            <person name="Becker A."/>
            <person name="Abrahante J.E."/>
            <person name="Garbe J."/>
            <person name="Badalamenti J.P."/>
            <person name="Herman A."/>
            <person name="Mangelson H."/>
            <person name="Liachko I."/>
            <person name="Sullivan S."/>
            <person name="Sone E.D."/>
            <person name="Koren S."/>
            <person name="Silverstein K.A.T."/>
            <person name="Beckman K.B."/>
            <person name="Gohl D.M."/>
        </authorList>
    </citation>
    <scope>NUCLEOTIDE SEQUENCE</scope>
    <source>
        <strain evidence="2">Duluth1</strain>
        <tissue evidence="2">Whole animal</tissue>
    </source>
</reference>
<evidence type="ECO:0000256" key="1">
    <source>
        <dbReference type="SAM" id="MobiDB-lite"/>
    </source>
</evidence>
<organism evidence="2 3">
    <name type="scientific">Dreissena polymorpha</name>
    <name type="common">Zebra mussel</name>
    <name type="synonym">Mytilus polymorpha</name>
    <dbReference type="NCBI Taxonomy" id="45954"/>
    <lineage>
        <taxon>Eukaryota</taxon>
        <taxon>Metazoa</taxon>
        <taxon>Spiralia</taxon>
        <taxon>Lophotrochozoa</taxon>
        <taxon>Mollusca</taxon>
        <taxon>Bivalvia</taxon>
        <taxon>Autobranchia</taxon>
        <taxon>Heteroconchia</taxon>
        <taxon>Euheterodonta</taxon>
        <taxon>Imparidentia</taxon>
        <taxon>Neoheterodontei</taxon>
        <taxon>Myida</taxon>
        <taxon>Dreissenoidea</taxon>
        <taxon>Dreissenidae</taxon>
        <taxon>Dreissena</taxon>
    </lineage>
</organism>
<dbReference type="EMBL" id="JAIWYP010000007">
    <property type="protein sequence ID" value="KAH3791833.1"/>
    <property type="molecule type" value="Genomic_DNA"/>
</dbReference>
<dbReference type="Proteomes" id="UP000828390">
    <property type="component" value="Unassembled WGS sequence"/>
</dbReference>
<name>A0A9D4F6G4_DREPO</name>
<evidence type="ECO:0000313" key="3">
    <source>
        <dbReference type="Proteomes" id="UP000828390"/>
    </source>
</evidence>
<feature type="region of interest" description="Disordered" evidence="1">
    <location>
        <begin position="1"/>
        <end position="23"/>
    </location>
</feature>
<accession>A0A9D4F6G4</accession>
<evidence type="ECO:0000313" key="2">
    <source>
        <dbReference type="EMBL" id="KAH3791833.1"/>
    </source>
</evidence>
<protein>
    <submittedName>
        <fullName evidence="2">Uncharacterized protein</fullName>
    </submittedName>
</protein>
<comment type="caution">
    <text evidence="2">The sequence shown here is derived from an EMBL/GenBank/DDBJ whole genome shotgun (WGS) entry which is preliminary data.</text>
</comment>
<proteinExistence type="predicted"/>
<dbReference type="AlphaFoldDB" id="A0A9D4F6G4"/>